<evidence type="ECO:0000259" key="2">
    <source>
        <dbReference type="Pfam" id="PF09917"/>
    </source>
</evidence>
<dbReference type="PANTHER" id="PTHR36919">
    <property type="entry name" value="BLR1215 PROTEIN"/>
    <property type="match status" value="1"/>
</dbReference>
<dbReference type="AlphaFoldDB" id="A0A1X7BY46"/>
<dbReference type="RefSeq" id="WP_085802409.1">
    <property type="nucleotide sequence ID" value="NZ_FWXB01000028.1"/>
</dbReference>
<keyword evidence="1" id="KW-0732">Signal</keyword>
<dbReference type="EMBL" id="FWXB01000028">
    <property type="protein sequence ID" value="SMC14503.1"/>
    <property type="molecule type" value="Genomic_DNA"/>
</dbReference>
<feature type="domain" description="DUF2147" evidence="2">
    <location>
        <begin position="26"/>
        <end position="128"/>
    </location>
</feature>
<protein>
    <recommendedName>
        <fullName evidence="2">DUF2147 domain-containing protein</fullName>
    </recommendedName>
</protein>
<evidence type="ECO:0000313" key="4">
    <source>
        <dbReference type="Proteomes" id="UP000193224"/>
    </source>
</evidence>
<evidence type="ECO:0000256" key="1">
    <source>
        <dbReference type="SAM" id="SignalP"/>
    </source>
</evidence>
<dbReference type="InterPro" id="IPR019223">
    <property type="entry name" value="DUF2147"/>
</dbReference>
<reference evidence="3 4" key="1">
    <citation type="submission" date="2017-03" db="EMBL/GenBank/DDBJ databases">
        <authorList>
            <person name="Afonso C.L."/>
            <person name="Miller P.J."/>
            <person name="Scott M.A."/>
            <person name="Spackman E."/>
            <person name="Goraichik I."/>
            <person name="Dimitrov K.M."/>
            <person name="Suarez D.L."/>
            <person name="Swayne D.E."/>
        </authorList>
    </citation>
    <scope>NUCLEOTIDE SEQUENCE [LARGE SCALE GENOMIC DNA]</scope>
    <source>
        <strain evidence="3 4">CECT 7745</strain>
    </source>
</reference>
<dbReference type="OrthoDB" id="9811671at2"/>
<sequence length="130" mass="13534">MKKFALITTALVFSAGMAAAADPLEGMWRTAKDDNGNSGLIKVAPCGAKLCGTLIKAYGPDGNEMASENIGRQIISETVNDGGGKYSGKVYSPDRGKTYKSKLVLSGATLNVSGCVLGICRKGGTWKKVN</sequence>
<dbReference type="Proteomes" id="UP000193224">
    <property type="component" value="Unassembled WGS sequence"/>
</dbReference>
<proteinExistence type="predicted"/>
<evidence type="ECO:0000313" key="3">
    <source>
        <dbReference type="EMBL" id="SMC14503.1"/>
    </source>
</evidence>
<dbReference type="Gene3D" id="2.40.128.520">
    <property type="match status" value="1"/>
</dbReference>
<dbReference type="PANTHER" id="PTHR36919:SF2">
    <property type="entry name" value="BLL6627 PROTEIN"/>
    <property type="match status" value="1"/>
</dbReference>
<gene>
    <name evidence="3" type="ORF">ROA7745_04371</name>
</gene>
<organism evidence="3 4">
    <name type="scientific">Roseovarius aestuarii</name>
    <dbReference type="NCBI Taxonomy" id="475083"/>
    <lineage>
        <taxon>Bacteria</taxon>
        <taxon>Pseudomonadati</taxon>
        <taxon>Pseudomonadota</taxon>
        <taxon>Alphaproteobacteria</taxon>
        <taxon>Rhodobacterales</taxon>
        <taxon>Roseobacteraceae</taxon>
        <taxon>Roseovarius</taxon>
    </lineage>
</organism>
<keyword evidence="4" id="KW-1185">Reference proteome</keyword>
<feature type="signal peptide" evidence="1">
    <location>
        <begin position="1"/>
        <end position="20"/>
    </location>
</feature>
<name>A0A1X7BY46_9RHOB</name>
<accession>A0A1X7BY46</accession>
<dbReference type="Pfam" id="PF09917">
    <property type="entry name" value="DUF2147"/>
    <property type="match status" value="1"/>
</dbReference>
<feature type="chain" id="PRO_5012485342" description="DUF2147 domain-containing protein" evidence="1">
    <location>
        <begin position="21"/>
        <end position="130"/>
    </location>
</feature>